<reference evidence="2 3" key="2">
    <citation type="journal article" date="2010" name="Stand. Genomic Sci.">
        <title>Complete genome sequence of Sebaldella termitidis type strain (NCTC 11300).</title>
        <authorList>
            <person name="Harmon-Smith M."/>
            <person name="Celia L."/>
            <person name="Chertkov O."/>
            <person name="Lapidus A."/>
            <person name="Copeland A."/>
            <person name="Glavina Del Rio T."/>
            <person name="Nolan M."/>
            <person name="Lucas S."/>
            <person name="Tice H."/>
            <person name="Cheng J.F."/>
            <person name="Han C."/>
            <person name="Detter J.C."/>
            <person name="Bruce D."/>
            <person name="Goodwin L."/>
            <person name="Pitluck S."/>
            <person name="Pati A."/>
            <person name="Liolios K."/>
            <person name="Ivanova N."/>
            <person name="Mavromatis K."/>
            <person name="Mikhailova N."/>
            <person name="Chen A."/>
            <person name="Palaniappan K."/>
            <person name="Land M."/>
            <person name="Hauser L."/>
            <person name="Chang Y.J."/>
            <person name="Jeffries C.D."/>
            <person name="Brettin T."/>
            <person name="Goker M."/>
            <person name="Beck B."/>
            <person name="Bristow J."/>
            <person name="Eisen J.A."/>
            <person name="Markowitz V."/>
            <person name="Hugenholtz P."/>
            <person name="Kyrpides N.C."/>
            <person name="Klenk H.P."/>
            <person name="Chen F."/>
        </authorList>
    </citation>
    <scope>NUCLEOTIDE SEQUENCE [LARGE SCALE GENOMIC DNA]</scope>
    <source>
        <strain evidence="3">ATCC 33386 / NCTC 11300</strain>
    </source>
</reference>
<evidence type="ECO:0000259" key="1">
    <source>
        <dbReference type="PROSITE" id="PS51094"/>
    </source>
</evidence>
<protein>
    <submittedName>
        <fullName evidence="2">PTS IIA-like nitrogen-regulatory protein PtsN</fullName>
    </submittedName>
</protein>
<dbReference type="STRING" id="526218.Sterm_1933"/>
<dbReference type="InterPro" id="IPR051541">
    <property type="entry name" value="PTS_SugarTrans_NitroReg"/>
</dbReference>
<dbReference type="Gene3D" id="3.40.930.10">
    <property type="entry name" value="Mannitol-specific EII, Chain A"/>
    <property type="match status" value="1"/>
</dbReference>
<dbReference type="Proteomes" id="UP000000845">
    <property type="component" value="Chromosome"/>
</dbReference>
<dbReference type="InterPro" id="IPR002178">
    <property type="entry name" value="PTS_EIIA_type-2_dom"/>
</dbReference>
<dbReference type="KEGG" id="str:Sterm_1933"/>
<dbReference type="EMBL" id="CP001739">
    <property type="protein sequence ID" value="ACZ08789.1"/>
    <property type="molecule type" value="Genomic_DNA"/>
</dbReference>
<gene>
    <name evidence="2" type="ordered locus">Sterm_1933</name>
</gene>
<dbReference type="CDD" id="cd00211">
    <property type="entry name" value="PTS_IIA_fru"/>
    <property type="match status" value="1"/>
</dbReference>
<dbReference type="eggNOG" id="COG1762">
    <property type="taxonomic scope" value="Bacteria"/>
</dbReference>
<accession>D1AJA1</accession>
<dbReference type="HOGENOM" id="CLU_072531_5_1_0"/>
<organism evidence="2 3">
    <name type="scientific">Sebaldella termitidis (strain ATCC 33386 / NCTC 11300)</name>
    <dbReference type="NCBI Taxonomy" id="526218"/>
    <lineage>
        <taxon>Bacteria</taxon>
        <taxon>Fusobacteriati</taxon>
        <taxon>Fusobacteriota</taxon>
        <taxon>Fusobacteriia</taxon>
        <taxon>Fusobacteriales</taxon>
        <taxon>Leptotrichiaceae</taxon>
        <taxon>Sebaldella</taxon>
    </lineage>
</organism>
<sequence>MGTLINEKLIKLDMEVTTKEEAIENLAKLIHEEKKLNCVWKENSLDKCQNCDFCSKTGFLHALHEREKSFPTAVGYSFAIPHGKCGSVKDAAIAFARLKDEVKWGEDGDEDEYVKYVFMIGVSEEAAGDEHMRILIKLSTSILDDDFRDRLSSINTKEEALQIIKEYSDNIN</sequence>
<dbReference type="RefSeq" id="WP_012861383.1">
    <property type="nucleotide sequence ID" value="NC_013517.1"/>
</dbReference>
<feature type="domain" description="PTS EIIA type-2" evidence="1">
    <location>
        <begin position="3"/>
        <end position="167"/>
    </location>
</feature>
<dbReference type="Pfam" id="PF00359">
    <property type="entry name" value="PTS_EIIA_2"/>
    <property type="match status" value="1"/>
</dbReference>
<name>D1AJA1_SEBTE</name>
<evidence type="ECO:0000313" key="3">
    <source>
        <dbReference type="Proteomes" id="UP000000845"/>
    </source>
</evidence>
<reference evidence="3" key="1">
    <citation type="submission" date="2009-09" db="EMBL/GenBank/DDBJ databases">
        <title>The complete chromosome of Sebaldella termitidis ATCC 33386.</title>
        <authorList>
            <consortium name="US DOE Joint Genome Institute (JGI-PGF)"/>
            <person name="Lucas S."/>
            <person name="Copeland A."/>
            <person name="Lapidus A."/>
            <person name="Glavina del Rio T."/>
            <person name="Dalin E."/>
            <person name="Tice H."/>
            <person name="Bruce D."/>
            <person name="Goodwin L."/>
            <person name="Pitluck S."/>
            <person name="Kyrpides N."/>
            <person name="Mavromatis K."/>
            <person name="Ivanova N."/>
            <person name="Mikhailova N."/>
            <person name="Sims D."/>
            <person name="Meincke L."/>
            <person name="Brettin T."/>
            <person name="Detter J.C."/>
            <person name="Han C."/>
            <person name="Larimer F."/>
            <person name="Land M."/>
            <person name="Hauser L."/>
            <person name="Markowitz V."/>
            <person name="Cheng J.F."/>
            <person name="Hugenholtz P."/>
            <person name="Woyke T."/>
            <person name="Wu D."/>
            <person name="Eisen J.A."/>
        </authorList>
    </citation>
    <scope>NUCLEOTIDE SEQUENCE [LARGE SCALE GENOMIC DNA]</scope>
    <source>
        <strain evidence="3">ATCC 33386 / NCTC 11300</strain>
    </source>
</reference>
<proteinExistence type="predicted"/>
<dbReference type="PROSITE" id="PS51094">
    <property type="entry name" value="PTS_EIIA_TYPE_2"/>
    <property type="match status" value="1"/>
</dbReference>
<dbReference type="SUPFAM" id="SSF55804">
    <property type="entry name" value="Phoshotransferase/anion transport protein"/>
    <property type="match status" value="1"/>
</dbReference>
<dbReference type="AlphaFoldDB" id="D1AJA1"/>
<dbReference type="InterPro" id="IPR016152">
    <property type="entry name" value="PTrfase/Anion_transptr"/>
</dbReference>
<dbReference type="PANTHER" id="PTHR47738">
    <property type="entry name" value="PTS SYSTEM FRUCTOSE-LIKE EIIA COMPONENT-RELATED"/>
    <property type="match status" value="1"/>
</dbReference>
<keyword evidence="3" id="KW-1185">Reference proteome</keyword>
<evidence type="ECO:0000313" key="2">
    <source>
        <dbReference type="EMBL" id="ACZ08789.1"/>
    </source>
</evidence>
<dbReference type="PANTHER" id="PTHR47738:SF2">
    <property type="entry name" value="PTS SYSTEM FRUCTOSE-LIKE EIIA COMPONENT"/>
    <property type="match status" value="1"/>
</dbReference>